<dbReference type="OrthoDB" id="8225825at2"/>
<sequence>MPVLGALTRRVGHHRWFGAAARLLVPADRVVGRLTRGRVVALGLVPSLVVTTTGRRSGKPRSNPLLYVPDGGAYVVVGTNFGQTHQPGWALNLLADPTAEVAVKGRRLPVRAEVATGAERERLWRLLVDQWPAYEAYVRRAGGREILVFRLVPTGRGGPGGPEGRG</sequence>
<dbReference type="EMBL" id="FMHZ01000002">
    <property type="protein sequence ID" value="SCL51319.1"/>
    <property type="molecule type" value="Genomic_DNA"/>
</dbReference>
<dbReference type="AlphaFoldDB" id="A0A1C6UBT1"/>
<dbReference type="InterPro" id="IPR004378">
    <property type="entry name" value="F420H2_quin_Rdtase"/>
</dbReference>
<dbReference type="STRING" id="47855.GA0070606_1780"/>
<comment type="catalytic activity">
    <reaction evidence="2">
        <text>oxidized coenzyme F420-(gamma-L-Glu)(n) + a quinol + H(+) = reduced coenzyme F420-(gamma-L-Glu)(n) + a quinone</text>
        <dbReference type="Rhea" id="RHEA:39663"/>
        <dbReference type="Rhea" id="RHEA-COMP:12939"/>
        <dbReference type="Rhea" id="RHEA-COMP:14378"/>
        <dbReference type="ChEBI" id="CHEBI:15378"/>
        <dbReference type="ChEBI" id="CHEBI:24646"/>
        <dbReference type="ChEBI" id="CHEBI:132124"/>
        <dbReference type="ChEBI" id="CHEBI:133980"/>
        <dbReference type="ChEBI" id="CHEBI:139511"/>
    </reaction>
</comment>
<dbReference type="Proteomes" id="UP000199001">
    <property type="component" value="Unassembled WGS sequence"/>
</dbReference>
<dbReference type="Gene3D" id="2.30.110.10">
    <property type="entry name" value="Electron Transport, Fmn-binding Protein, Chain A"/>
    <property type="match status" value="1"/>
</dbReference>
<dbReference type="PANTHER" id="PTHR39428:SF1">
    <property type="entry name" value="F420H(2)-DEPENDENT QUINONE REDUCTASE RV1261C"/>
    <property type="match status" value="1"/>
</dbReference>
<dbReference type="NCBIfam" id="TIGR00026">
    <property type="entry name" value="hi_GC_TIGR00026"/>
    <property type="match status" value="1"/>
</dbReference>
<gene>
    <name evidence="3" type="ORF">GA0070606_1780</name>
</gene>
<keyword evidence="4" id="KW-1185">Reference proteome</keyword>
<dbReference type="Pfam" id="PF04075">
    <property type="entry name" value="F420H2_quin_red"/>
    <property type="match status" value="1"/>
</dbReference>
<dbReference type="GO" id="GO:0005886">
    <property type="term" value="C:plasma membrane"/>
    <property type="evidence" value="ECO:0007669"/>
    <property type="project" value="TreeGrafter"/>
</dbReference>
<evidence type="ECO:0000313" key="4">
    <source>
        <dbReference type="Proteomes" id="UP000199001"/>
    </source>
</evidence>
<dbReference type="SUPFAM" id="SSF50475">
    <property type="entry name" value="FMN-binding split barrel"/>
    <property type="match status" value="1"/>
</dbReference>
<comment type="similarity">
    <text evidence="1">Belongs to the F420H(2)-dependent quinone reductase family.</text>
</comment>
<dbReference type="PANTHER" id="PTHR39428">
    <property type="entry name" value="F420H(2)-DEPENDENT QUINONE REDUCTASE RV1261C"/>
    <property type="match status" value="1"/>
</dbReference>
<organism evidence="3 4">
    <name type="scientific">Micromonospora citrea</name>
    <dbReference type="NCBI Taxonomy" id="47855"/>
    <lineage>
        <taxon>Bacteria</taxon>
        <taxon>Bacillati</taxon>
        <taxon>Actinomycetota</taxon>
        <taxon>Actinomycetes</taxon>
        <taxon>Micromonosporales</taxon>
        <taxon>Micromonosporaceae</taxon>
        <taxon>Micromonospora</taxon>
    </lineage>
</organism>
<dbReference type="RefSeq" id="WP_091096675.1">
    <property type="nucleotide sequence ID" value="NZ_FMHZ01000002.1"/>
</dbReference>
<dbReference type="InterPro" id="IPR012349">
    <property type="entry name" value="Split_barrel_FMN-bd"/>
</dbReference>
<evidence type="ECO:0000256" key="2">
    <source>
        <dbReference type="ARBA" id="ARBA00049106"/>
    </source>
</evidence>
<reference evidence="4" key="1">
    <citation type="submission" date="2016-06" db="EMBL/GenBank/DDBJ databases">
        <authorList>
            <person name="Varghese N."/>
            <person name="Submissions Spin"/>
        </authorList>
    </citation>
    <scope>NUCLEOTIDE SEQUENCE [LARGE SCALE GENOMIC DNA]</scope>
    <source>
        <strain evidence="4">DSM 43903</strain>
    </source>
</reference>
<name>A0A1C6UBT1_9ACTN</name>
<dbReference type="GO" id="GO:0016491">
    <property type="term" value="F:oxidoreductase activity"/>
    <property type="evidence" value="ECO:0007669"/>
    <property type="project" value="InterPro"/>
</dbReference>
<evidence type="ECO:0000256" key="1">
    <source>
        <dbReference type="ARBA" id="ARBA00008710"/>
    </source>
</evidence>
<protein>
    <submittedName>
        <fullName evidence="3">Deazaflavin-dependent oxidoreductase, nitroreductase family</fullName>
    </submittedName>
</protein>
<accession>A0A1C6UBT1</accession>
<evidence type="ECO:0000313" key="3">
    <source>
        <dbReference type="EMBL" id="SCL51319.1"/>
    </source>
</evidence>
<dbReference type="GO" id="GO:0070967">
    <property type="term" value="F:coenzyme F420 binding"/>
    <property type="evidence" value="ECO:0007669"/>
    <property type="project" value="TreeGrafter"/>
</dbReference>
<proteinExistence type="inferred from homology"/>